<keyword evidence="4" id="KW-0255">Endonuclease</keyword>
<organism evidence="8 9">
    <name type="scientific">Thermus scotoductus</name>
    <dbReference type="NCBI Taxonomy" id="37636"/>
    <lineage>
        <taxon>Bacteria</taxon>
        <taxon>Thermotogati</taxon>
        <taxon>Deinococcota</taxon>
        <taxon>Deinococci</taxon>
        <taxon>Thermales</taxon>
        <taxon>Thermaceae</taxon>
        <taxon>Thermus</taxon>
    </lineage>
</organism>
<dbReference type="GO" id="GO:0004519">
    <property type="term" value="F:endonuclease activity"/>
    <property type="evidence" value="ECO:0007669"/>
    <property type="project" value="UniProtKB-KW"/>
</dbReference>
<dbReference type="InterPro" id="IPR038570">
    <property type="entry name" value="HicA_sf"/>
</dbReference>
<comment type="similarity">
    <text evidence="1">Belongs to the HicA mRNA interferase family.</text>
</comment>
<evidence type="ECO:0000256" key="4">
    <source>
        <dbReference type="ARBA" id="ARBA00022759"/>
    </source>
</evidence>
<evidence type="ECO:0000256" key="1">
    <source>
        <dbReference type="ARBA" id="ARBA00006620"/>
    </source>
</evidence>
<keyword evidence="2" id="KW-1277">Toxin-antitoxin system</keyword>
<evidence type="ECO:0000256" key="5">
    <source>
        <dbReference type="ARBA" id="ARBA00022801"/>
    </source>
</evidence>
<dbReference type="GO" id="GO:0016787">
    <property type="term" value="F:hydrolase activity"/>
    <property type="evidence" value="ECO:0007669"/>
    <property type="project" value="UniProtKB-KW"/>
</dbReference>
<dbReference type="Pfam" id="PF07927">
    <property type="entry name" value="HicA_toxin"/>
    <property type="match status" value="1"/>
</dbReference>
<evidence type="ECO:0000256" key="7">
    <source>
        <dbReference type="ARBA" id="ARBA00023016"/>
    </source>
</evidence>
<dbReference type="Gene3D" id="3.30.920.30">
    <property type="entry name" value="Hypothetical protein"/>
    <property type="match status" value="1"/>
</dbReference>
<dbReference type="InterPro" id="IPR012933">
    <property type="entry name" value="HicA_mRNA_interferase"/>
</dbReference>
<keyword evidence="7" id="KW-0346">Stress response</keyword>
<sequence>MGRLKRLSGRELRRLLRRHGFAPIKGRGKGSHEVWRNPQGMEVVIAVHDKDIVPIGTLKGILRQAGIPEEEVRQ</sequence>
<dbReference type="AlphaFoldDB" id="A0A430R8K3"/>
<reference evidence="8 9" key="1">
    <citation type="journal article" date="2019" name="Extremophiles">
        <title>Biogeography of thermophiles and predominance of Thermus scotoductus in domestic water heaters.</title>
        <authorList>
            <person name="Wilpiszeski R.L."/>
            <person name="Zhang Z."/>
            <person name="House C.H."/>
        </authorList>
    </citation>
    <scope>NUCLEOTIDE SEQUENCE [LARGE SCALE GENOMIC DNA]</scope>
    <source>
        <strain evidence="8 9">34_S34</strain>
    </source>
</reference>
<comment type="caution">
    <text evidence="8">The sequence shown here is derived from an EMBL/GenBank/DDBJ whole genome shotgun (WGS) entry which is preliminary data.</text>
</comment>
<keyword evidence="3" id="KW-0540">Nuclease</keyword>
<dbReference type="EMBL" id="PELP01000220">
    <property type="protein sequence ID" value="RTH03766.1"/>
    <property type="molecule type" value="Genomic_DNA"/>
</dbReference>
<proteinExistence type="inferred from homology"/>
<evidence type="ECO:0000313" key="8">
    <source>
        <dbReference type="EMBL" id="RTH03766.1"/>
    </source>
</evidence>
<protein>
    <submittedName>
        <fullName evidence="8">Addiction module toxin, HicA family</fullName>
    </submittedName>
</protein>
<evidence type="ECO:0000256" key="6">
    <source>
        <dbReference type="ARBA" id="ARBA00022884"/>
    </source>
</evidence>
<dbReference type="GO" id="GO:0003729">
    <property type="term" value="F:mRNA binding"/>
    <property type="evidence" value="ECO:0007669"/>
    <property type="project" value="InterPro"/>
</dbReference>
<dbReference type="Proteomes" id="UP000286734">
    <property type="component" value="Unassembled WGS sequence"/>
</dbReference>
<dbReference type="SUPFAM" id="SSF54786">
    <property type="entry name" value="YcfA/nrd intein domain"/>
    <property type="match status" value="1"/>
</dbReference>
<evidence type="ECO:0000313" key="9">
    <source>
        <dbReference type="Proteomes" id="UP000286734"/>
    </source>
</evidence>
<keyword evidence="5" id="KW-0378">Hydrolase</keyword>
<gene>
    <name evidence="8" type="ORF">CSW47_07940</name>
</gene>
<accession>A0A430R8K3</accession>
<name>A0A430R8K3_THESC</name>
<evidence type="ECO:0000256" key="2">
    <source>
        <dbReference type="ARBA" id="ARBA00022649"/>
    </source>
</evidence>
<keyword evidence="6" id="KW-0694">RNA-binding</keyword>
<evidence type="ECO:0000256" key="3">
    <source>
        <dbReference type="ARBA" id="ARBA00022722"/>
    </source>
</evidence>